<protein>
    <submittedName>
        <fullName evidence="3">Uncharacterized protein</fullName>
    </submittedName>
</protein>
<dbReference type="AlphaFoldDB" id="A0AAW1MHR1"/>
<keyword evidence="2" id="KW-0472">Membrane</keyword>
<feature type="transmembrane region" description="Helical" evidence="2">
    <location>
        <begin position="29"/>
        <end position="53"/>
    </location>
</feature>
<gene>
    <name evidence="3" type="ORF">QE152_g6475</name>
</gene>
<feature type="region of interest" description="Disordered" evidence="1">
    <location>
        <begin position="85"/>
        <end position="110"/>
    </location>
</feature>
<reference evidence="3 4" key="1">
    <citation type="journal article" date="2024" name="BMC Genomics">
        <title>De novo assembly and annotation of Popillia japonica's genome with initial clues to its potential as an invasive pest.</title>
        <authorList>
            <person name="Cucini C."/>
            <person name="Boschi S."/>
            <person name="Funari R."/>
            <person name="Cardaioli E."/>
            <person name="Iannotti N."/>
            <person name="Marturano G."/>
            <person name="Paoli F."/>
            <person name="Bruttini M."/>
            <person name="Carapelli A."/>
            <person name="Frati F."/>
            <person name="Nardi F."/>
        </authorList>
    </citation>
    <scope>NUCLEOTIDE SEQUENCE [LARGE SCALE GENOMIC DNA]</scope>
    <source>
        <strain evidence="3">DMR45628</strain>
    </source>
</reference>
<keyword evidence="4" id="KW-1185">Reference proteome</keyword>
<evidence type="ECO:0000313" key="4">
    <source>
        <dbReference type="Proteomes" id="UP001458880"/>
    </source>
</evidence>
<dbReference type="EMBL" id="JASPKY010000043">
    <property type="protein sequence ID" value="KAK9745940.1"/>
    <property type="molecule type" value="Genomic_DNA"/>
</dbReference>
<evidence type="ECO:0000313" key="3">
    <source>
        <dbReference type="EMBL" id="KAK9745940.1"/>
    </source>
</evidence>
<proteinExistence type="predicted"/>
<organism evidence="3 4">
    <name type="scientific">Popillia japonica</name>
    <name type="common">Japanese beetle</name>
    <dbReference type="NCBI Taxonomy" id="7064"/>
    <lineage>
        <taxon>Eukaryota</taxon>
        <taxon>Metazoa</taxon>
        <taxon>Ecdysozoa</taxon>
        <taxon>Arthropoda</taxon>
        <taxon>Hexapoda</taxon>
        <taxon>Insecta</taxon>
        <taxon>Pterygota</taxon>
        <taxon>Neoptera</taxon>
        <taxon>Endopterygota</taxon>
        <taxon>Coleoptera</taxon>
        <taxon>Polyphaga</taxon>
        <taxon>Scarabaeiformia</taxon>
        <taxon>Scarabaeidae</taxon>
        <taxon>Rutelinae</taxon>
        <taxon>Popillia</taxon>
    </lineage>
</organism>
<accession>A0AAW1MHR1</accession>
<evidence type="ECO:0000256" key="2">
    <source>
        <dbReference type="SAM" id="Phobius"/>
    </source>
</evidence>
<keyword evidence="2" id="KW-0812">Transmembrane</keyword>
<sequence length="209" mass="24215">MPRRCAFTRQYICRRRRRYFPPPLPPPPIYIYLILDLYLAIDSQGILMHYYTLKYNFECAINRMLRRKGKRLRLRESAGKGEIRRTTDCLAGGRDHKTNRSRLDPGKPSSAELQYSPRYSLPITSPLFEGSASLCMLYISVVSQMSKRTRVSETGWKAKKLETIYISVVSQMSKRTRVSETGWKAKKLETNATCKKTNFVGLLDWKTGC</sequence>
<dbReference type="Proteomes" id="UP001458880">
    <property type="component" value="Unassembled WGS sequence"/>
</dbReference>
<keyword evidence="2" id="KW-1133">Transmembrane helix</keyword>
<evidence type="ECO:0000256" key="1">
    <source>
        <dbReference type="SAM" id="MobiDB-lite"/>
    </source>
</evidence>
<comment type="caution">
    <text evidence="3">The sequence shown here is derived from an EMBL/GenBank/DDBJ whole genome shotgun (WGS) entry which is preliminary data.</text>
</comment>
<feature type="compositionally biased region" description="Basic and acidic residues" evidence="1">
    <location>
        <begin position="85"/>
        <end position="105"/>
    </location>
</feature>
<name>A0AAW1MHR1_POPJA</name>